<comment type="similarity">
    <text evidence="16">Belongs to the MurB family.</text>
</comment>
<comment type="cofactor">
    <cofactor evidence="1 16">
        <name>FAD</name>
        <dbReference type="ChEBI" id="CHEBI:57692"/>
    </cofactor>
</comment>
<keyword evidence="6 16" id="KW-0132">Cell division</keyword>
<evidence type="ECO:0000256" key="4">
    <source>
        <dbReference type="ARBA" id="ARBA00004752"/>
    </source>
</evidence>
<gene>
    <name evidence="16" type="primary">murB</name>
    <name evidence="18" type="ORF">LZ11_00974</name>
</gene>
<evidence type="ECO:0000256" key="16">
    <source>
        <dbReference type="HAMAP-Rule" id="MF_00037"/>
    </source>
</evidence>
<dbReference type="InterPro" id="IPR036635">
    <property type="entry name" value="MurB_C_sf"/>
</dbReference>
<evidence type="ECO:0000256" key="11">
    <source>
        <dbReference type="ARBA" id="ARBA00022984"/>
    </source>
</evidence>
<evidence type="ECO:0000256" key="9">
    <source>
        <dbReference type="ARBA" id="ARBA00022857"/>
    </source>
</evidence>
<comment type="subcellular location">
    <subcellularLocation>
        <location evidence="3 16">Cytoplasm</location>
    </subcellularLocation>
</comment>
<feature type="active site" evidence="16">
    <location>
        <position position="314"/>
    </location>
</feature>
<comment type="function">
    <text evidence="2 16">Cell wall formation.</text>
</comment>
<evidence type="ECO:0000256" key="1">
    <source>
        <dbReference type="ARBA" id="ARBA00001974"/>
    </source>
</evidence>
<dbReference type="GO" id="GO:0071949">
    <property type="term" value="F:FAD binding"/>
    <property type="evidence" value="ECO:0007669"/>
    <property type="project" value="InterPro"/>
</dbReference>
<feature type="active site" evidence="16">
    <location>
        <position position="194"/>
    </location>
</feature>
<evidence type="ECO:0000259" key="17">
    <source>
        <dbReference type="PROSITE" id="PS51387"/>
    </source>
</evidence>
<dbReference type="GO" id="GO:0009252">
    <property type="term" value="P:peptidoglycan biosynthetic process"/>
    <property type="evidence" value="ECO:0007669"/>
    <property type="project" value="UniProtKB-UniRule"/>
</dbReference>
<dbReference type="NCBIfam" id="NF010480">
    <property type="entry name" value="PRK13905.1"/>
    <property type="match status" value="1"/>
</dbReference>
<organism evidence="18 19">
    <name type="scientific">Thermosediminibacter litoriperuensis</name>
    <dbReference type="NCBI Taxonomy" id="291989"/>
    <lineage>
        <taxon>Bacteria</taxon>
        <taxon>Bacillati</taxon>
        <taxon>Bacillota</taxon>
        <taxon>Clostridia</taxon>
        <taxon>Thermosediminibacterales</taxon>
        <taxon>Thermosediminibacteraceae</taxon>
        <taxon>Thermosediminibacter</taxon>
    </lineage>
</organism>
<evidence type="ECO:0000256" key="13">
    <source>
        <dbReference type="ARBA" id="ARBA00023306"/>
    </source>
</evidence>
<comment type="pathway">
    <text evidence="4 16">Cell wall biogenesis; peptidoglycan biosynthesis.</text>
</comment>
<dbReference type="Gene3D" id="3.30.43.10">
    <property type="entry name" value="Uridine Diphospho-n-acetylenolpyruvylglucosamine Reductase, domain 2"/>
    <property type="match status" value="1"/>
</dbReference>
<dbReference type="Proteomes" id="UP000322294">
    <property type="component" value="Unassembled WGS sequence"/>
</dbReference>
<dbReference type="InterPro" id="IPR016169">
    <property type="entry name" value="FAD-bd_PCMH_sub2"/>
</dbReference>
<sequence>MSEYAEINKHLAERKDSMDILSFYKDMCKIIPPNRVRINESMKYHTSFRIGGPADIMVLPQSAEEIKKILRLCKQNDIPVFIMGNGTNLLVRDKGIRGVVIKVAQNFNDVEVKGNTIRSKAGVFLSAVARTALENHLSGLEFAAGIPGTVGGAIIMNAGAYGGEMADVIKEVVVMDFNGEIFSMKKEELGFGYRWCNLQKGGKVVLEAELELKPGDYEDIRRKMEELSAKRRMKQPLNMPSAGSAFKRPTGNYAGSLIEKAGLKGFRVGGAMVSELHAGFIVNTGNATAEDVLQLIGIIQQRVKEEFGIVLEPEIKVVGEE</sequence>
<keyword evidence="10 16" id="KW-0133">Cell shape</keyword>
<evidence type="ECO:0000313" key="19">
    <source>
        <dbReference type="Proteomes" id="UP000322294"/>
    </source>
</evidence>
<keyword evidence="7 16" id="KW-0285">Flavoprotein</keyword>
<dbReference type="InterPro" id="IPR016167">
    <property type="entry name" value="FAD-bd_PCMH_sub1"/>
</dbReference>
<proteinExistence type="inferred from homology"/>
<dbReference type="InterPro" id="IPR006094">
    <property type="entry name" value="Oxid_FAD_bind_N"/>
</dbReference>
<dbReference type="SUPFAM" id="SSF56176">
    <property type="entry name" value="FAD-binding/transporter-associated domain-like"/>
    <property type="match status" value="1"/>
</dbReference>
<evidence type="ECO:0000256" key="6">
    <source>
        <dbReference type="ARBA" id="ARBA00022618"/>
    </source>
</evidence>
<dbReference type="PANTHER" id="PTHR21071:SF4">
    <property type="entry name" value="UDP-N-ACETYLENOLPYRUVOYLGLUCOSAMINE REDUCTASE"/>
    <property type="match status" value="1"/>
</dbReference>
<keyword evidence="19" id="KW-1185">Reference proteome</keyword>
<dbReference type="InterPro" id="IPR011601">
    <property type="entry name" value="MurB_C"/>
</dbReference>
<feature type="active site" description="Proton donor" evidence="16">
    <location>
        <position position="244"/>
    </location>
</feature>
<reference evidence="18 19" key="1">
    <citation type="submission" date="2019-07" db="EMBL/GenBank/DDBJ databases">
        <title>Genomic Encyclopedia of Type Strains, Phase I: the one thousand microbial genomes (KMG-I) project.</title>
        <authorList>
            <person name="Kyrpides N."/>
        </authorList>
    </citation>
    <scope>NUCLEOTIDE SEQUENCE [LARGE SCALE GENOMIC DNA]</scope>
    <source>
        <strain evidence="18 19">DSM 16647</strain>
    </source>
</reference>
<keyword evidence="11 16" id="KW-0573">Peptidoglycan synthesis</keyword>
<dbReference type="InterPro" id="IPR036318">
    <property type="entry name" value="FAD-bd_PCMH-like_sf"/>
</dbReference>
<evidence type="ECO:0000313" key="18">
    <source>
        <dbReference type="EMBL" id="TYP56695.1"/>
    </source>
</evidence>
<evidence type="ECO:0000256" key="15">
    <source>
        <dbReference type="ARBA" id="ARBA00048914"/>
    </source>
</evidence>
<evidence type="ECO:0000256" key="5">
    <source>
        <dbReference type="ARBA" id="ARBA00022490"/>
    </source>
</evidence>
<evidence type="ECO:0000256" key="2">
    <source>
        <dbReference type="ARBA" id="ARBA00003921"/>
    </source>
</evidence>
<feature type="domain" description="FAD-binding PCMH-type" evidence="17">
    <location>
        <begin position="50"/>
        <end position="215"/>
    </location>
</feature>
<dbReference type="InterPro" id="IPR016166">
    <property type="entry name" value="FAD-bd_PCMH"/>
</dbReference>
<name>A0A5S5AWC1_9FIRM</name>
<dbReference type="InterPro" id="IPR003170">
    <property type="entry name" value="MurB"/>
</dbReference>
<evidence type="ECO:0000256" key="12">
    <source>
        <dbReference type="ARBA" id="ARBA00023002"/>
    </source>
</evidence>
<evidence type="ECO:0000256" key="3">
    <source>
        <dbReference type="ARBA" id="ARBA00004496"/>
    </source>
</evidence>
<evidence type="ECO:0000256" key="14">
    <source>
        <dbReference type="ARBA" id="ARBA00023316"/>
    </source>
</evidence>
<evidence type="ECO:0000256" key="8">
    <source>
        <dbReference type="ARBA" id="ARBA00022827"/>
    </source>
</evidence>
<protein>
    <recommendedName>
        <fullName evidence="16">UDP-N-acetylenolpyruvoylglucosamine reductase</fullName>
        <ecNumber evidence="16">1.3.1.98</ecNumber>
    </recommendedName>
    <alternativeName>
        <fullName evidence="16">UDP-N-acetylmuramate dehydrogenase</fullName>
    </alternativeName>
</protein>
<evidence type="ECO:0000256" key="10">
    <source>
        <dbReference type="ARBA" id="ARBA00022960"/>
    </source>
</evidence>
<comment type="catalytic activity">
    <reaction evidence="15 16">
        <text>UDP-N-acetyl-alpha-D-muramate + NADP(+) = UDP-N-acetyl-3-O-(1-carboxyvinyl)-alpha-D-glucosamine + NADPH + H(+)</text>
        <dbReference type="Rhea" id="RHEA:12248"/>
        <dbReference type="ChEBI" id="CHEBI:15378"/>
        <dbReference type="ChEBI" id="CHEBI:57783"/>
        <dbReference type="ChEBI" id="CHEBI:58349"/>
        <dbReference type="ChEBI" id="CHEBI:68483"/>
        <dbReference type="ChEBI" id="CHEBI:70757"/>
        <dbReference type="EC" id="1.3.1.98"/>
    </reaction>
</comment>
<dbReference type="EMBL" id="VNHO01000008">
    <property type="protein sequence ID" value="TYP56695.1"/>
    <property type="molecule type" value="Genomic_DNA"/>
</dbReference>
<dbReference type="GO" id="GO:0008762">
    <property type="term" value="F:UDP-N-acetylmuramate dehydrogenase activity"/>
    <property type="evidence" value="ECO:0007669"/>
    <property type="project" value="UniProtKB-UniRule"/>
</dbReference>
<evidence type="ECO:0000256" key="7">
    <source>
        <dbReference type="ARBA" id="ARBA00022630"/>
    </source>
</evidence>
<dbReference type="Gene3D" id="3.90.78.10">
    <property type="entry name" value="UDP-N-acetylenolpyruvoylglucosamine reductase, C-terminal domain"/>
    <property type="match status" value="1"/>
</dbReference>
<dbReference type="Pfam" id="PF02873">
    <property type="entry name" value="MurB_C"/>
    <property type="match status" value="1"/>
</dbReference>
<keyword evidence="14 16" id="KW-0961">Cell wall biogenesis/degradation</keyword>
<keyword evidence="13 16" id="KW-0131">Cell cycle</keyword>
<dbReference type="EC" id="1.3.1.98" evidence="16"/>
<dbReference type="NCBIfam" id="TIGR00179">
    <property type="entry name" value="murB"/>
    <property type="match status" value="1"/>
</dbReference>
<dbReference type="SUPFAM" id="SSF56194">
    <property type="entry name" value="Uridine diphospho-N-Acetylenolpyruvylglucosamine reductase, MurB, C-terminal domain"/>
    <property type="match status" value="1"/>
</dbReference>
<dbReference type="GO" id="GO:0051301">
    <property type="term" value="P:cell division"/>
    <property type="evidence" value="ECO:0007669"/>
    <property type="project" value="UniProtKB-KW"/>
</dbReference>
<keyword evidence="12 16" id="KW-0560">Oxidoreductase</keyword>
<keyword evidence="9 16" id="KW-0521">NADP</keyword>
<keyword evidence="5 16" id="KW-0963">Cytoplasm</keyword>
<dbReference type="HAMAP" id="MF_00037">
    <property type="entry name" value="MurB"/>
    <property type="match status" value="1"/>
</dbReference>
<dbReference type="GO" id="GO:0071555">
    <property type="term" value="P:cell wall organization"/>
    <property type="evidence" value="ECO:0007669"/>
    <property type="project" value="UniProtKB-KW"/>
</dbReference>
<comment type="caution">
    <text evidence="18">The sequence shown here is derived from an EMBL/GenBank/DDBJ whole genome shotgun (WGS) entry which is preliminary data.</text>
</comment>
<dbReference type="AlphaFoldDB" id="A0A5S5AWC1"/>
<dbReference type="PROSITE" id="PS51387">
    <property type="entry name" value="FAD_PCMH"/>
    <property type="match status" value="1"/>
</dbReference>
<dbReference type="GO" id="GO:0008360">
    <property type="term" value="P:regulation of cell shape"/>
    <property type="evidence" value="ECO:0007669"/>
    <property type="project" value="UniProtKB-KW"/>
</dbReference>
<keyword evidence="8 16" id="KW-0274">FAD</keyword>
<accession>A0A5S5AWC1</accession>
<dbReference type="GO" id="GO:0005829">
    <property type="term" value="C:cytosol"/>
    <property type="evidence" value="ECO:0007669"/>
    <property type="project" value="TreeGrafter"/>
</dbReference>
<dbReference type="PANTHER" id="PTHR21071">
    <property type="entry name" value="UDP-N-ACETYLENOLPYRUVOYLGLUCOSAMINE REDUCTASE"/>
    <property type="match status" value="1"/>
</dbReference>
<dbReference type="Gene3D" id="3.30.465.10">
    <property type="match status" value="1"/>
</dbReference>
<dbReference type="Pfam" id="PF01565">
    <property type="entry name" value="FAD_binding_4"/>
    <property type="match status" value="1"/>
</dbReference>
<dbReference type="UniPathway" id="UPA00219"/>